<evidence type="ECO:0000256" key="5">
    <source>
        <dbReference type="ARBA" id="ARBA00022801"/>
    </source>
</evidence>
<dbReference type="CDD" id="cd03444">
    <property type="entry name" value="Thioesterase_II_repeat1"/>
    <property type="match status" value="1"/>
</dbReference>
<dbReference type="FunFam" id="2.60.120.10:FF:000109">
    <property type="entry name" value="Acyl-CoA thioesterase II"/>
    <property type="match status" value="1"/>
</dbReference>
<protein>
    <recommendedName>
        <fullName evidence="8">acyl-CoA hydrolase</fullName>
        <ecNumber evidence="8">3.1.2.20</ecNumber>
    </recommendedName>
</protein>
<evidence type="ECO:0000256" key="2">
    <source>
        <dbReference type="ARBA" id="ARBA00004872"/>
    </source>
</evidence>
<comment type="caution">
    <text evidence="10">The sequence shown here is derived from an EMBL/GenBank/DDBJ whole genome shotgun (WGS) entry which is preliminary data.</text>
</comment>
<dbReference type="SUPFAM" id="SSF54637">
    <property type="entry name" value="Thioesterase/thiol ester dehydrase-isomerase"/>
    <property type="match status" value="2"/>
</dbReference>
<dbReference type="PANTHER" id="PTHR11066:SF34">
    <property type="entry name" value="ACYL-COENZYME A THIOESTERASE 8"/>
    <property type="match status" value="1"/>
</dbReference>
<evidence type="ECO:0000259" key="9">
    <source>
        <dbReference type="PROSITE" id="PS50042"/>
    </source>
</evidence>
<evidence type="ECO:0000256" key="3">
    <source>
        <dbReference type="ARBA" id="ARBA00006538"/>
    </source>
</evidence>
<dbReference type="GO" id="GO:0047617">
    <property type="term" value="F:fatty acyl-CoA hydrolase activity"/>
    <property type="evidence" value="ECO:0007669"/>
    <property type="project" value="UniProtKB-EC"/>
</dbReference>
<dbReference type="InterPro" id="IPR025652">
    <property type="entry name" value="TesB_C"/>
</dbReference>
<evidence type="ECO:0000256" key="8">
    <source>
        <dbReference type="ARBA" id="ARBA00038894"/>
    </source>
</evidence>
<organism evidence="10 11">
    <name type="scientific">Coptis chinensis</name>
    <dbReference type="NCBI Taxonomy" id="261450"/>
    <lineage>
        <taxon>Eukaryota</taxon>
        <taxon>Viridiplantae</taxon>
        <taxon>Streptophyta</taxon>
        <taxon>Embryophyta</taxon>
        <taxon>Tracheophyta</taxon>
        <taxon>Spermatophyta</taxon>
        <taxon>Magnoliopsida</taxon>
        <taxon>Ranunculales</taxon>
        <taxon>Ranunculaceae</taxon>
        <taxon>Coptidoideae</taxon>
        <taxon>Coptis</taxon>
    </lineage>
</organism>
<comment type="subunit">
    <text evidence="4">Homotetramer.</text>
</comment>
<dbReference type="PROSITE" id="PS50042">
    <property type="entry name" value="CNMP_BINDING_3"/>
    <property type="match status" value="1"/>
</dbReference>
<evidence type="ECO:0000256" key="6">
    <source>
        <dbReference type="ARBA" id="ARBA00023098"/>
    </source>
</evidence>
<dbReference type="InterPro" id="IPR018490">
    <property type="entry name" value="cNMP-bd_dom_sf"/>
</dbReference>
<dbReference type="Pfam" id="PF13622">
    <property type="entry name" value="4HBT_3"/>
    <property type="match status" value="1"/>
</dbReference>
<dbReference type="Pfam" id="PF02551">
    <property type="entry name" value="Acyl_CoA_thio"/>
    <property type="match status" value="1"/>
</dbReference>
<proteinExistence type="inferred from homology"/>
<gene>
    <name evidence="10" type="ORF">IFM89_037701</name>
</gene>
<evidence type="ECO:0000256" key="7">
    <source>
        <dbReference type="ARBA" id="ARBA00035880"/>
    </source>
</evidence>
<dbReference type="SUPFAM" id="SSF51206">
    <property type="entry name" value="cAMP-binding domain-like"/>
    <property type="match status" value="1"/>
</dbReference>
<dbReference type="InterPro" id="IPR014710">
    <property type="entry name" value="RmlC-like_jellyroll"/>
</dbReference>
<dbReference type="Proteomes" id="UP000631114">
    <property type="component" value="Unassembled WGS sequence"/>
</dbReference>
<dbReference type="AlphaFoldDB" id="A0A835IL38"/>
<dbReference type="InterPro" id="IPR042171">
    <property type="entry name" value="Acyl-CoA_hotdog"/>
</dbReference>
<keyword evidence="11" id="KW-1185">Reference proteome</keyword>
<comment type="pathway">
    <text evidence="2">Lipid metabolism; fatty acid metabolism.</text>
</comment>
<dbReference type="GO" id="GO:0006637">
    <property type="term" value="P:acyl-CoA metabolic process"/>
    <property type="evidence" value="ECO:0007669"/>
    <property type="project" value="InterPro"/>
</dbReference>
<name>A0A835IL38_9MAGN</name>
<dbReference type="EC" id="3.1.2.20" evidence="8"/>
<dbReference type="InterPro" id="IPR049449">
    <property type="entry name" value="TesB_ACOT8-like_N"/>
</dbReference>
<dbReference type="InterPro" id="IPR029069">
    <property type="entry name" value="HotDog_dom_sf"/>
</dbReference>
<keyword evidence="5" id="KW-0378">Hydrolase</keyword>
<evidence type="ECO:0000256" key="4">
    <source>
        <dbReference type="ARBA" id="ARBA00011881"/>
    </source>
</evidence>
<dbReference type="OrthoDB" id="68328at2759"/>
<dbReference type="Pfam" id="PF00027">
    <property type="entry name" value="cNMP_binding"/>
    <property type="match status" value="1"/>
</dbReference>
<dbReference type="GO" id="GO:0005782">
    <property type="term" value="C:peroxisomal matrix"/>
    <property type="evidence" value="ECO:0007669"/>
    <property type="project" value="UniProtKB-SubCell"/>
</dbReference>
<dbReference type="CDD" id="cd03445">
    <property type="entry name" value="Thioesterase_II_repeat2"/>
    <property type="match status" value="1"/>
</dbReference>
<dbReference type="Gene3D" id="2.40.160.210">
    <property type="entry name" value="Acyl-CoA thioesterase, double hotdog domain"/>
    <property type="match status" value="1"/>
</dbReference>
<dbReference type="EMBL" id="JADFTS010000003">
    <property type="protein sequence ID" value="KAF9617638.1"/>
    <property type="molecule type" value="Genomic_DNA"/>
</dbReference>
<dbReference type="InterPro" id="IPR003703">
    <property type="entry name" value="Acyl_CoA_thio"/>
</dbReference>
<dbReference type="NCBIfam" id="TIGR00189">
    <property type="entry name" value="tesB"/>
    <property type="match status" value="1"/>
</dbReference>
<accession>A0A835IL38</accession>
<feature type="domain" description="Cyclic nucleotide-binding" evidence="9">
    <location>
        <begin position="17"/>
        <end position="64"/>
    </location>
</feature>
<sequence length="424" mass="48180">MDTNADSVLEFLGHIPLLQRLPSSSLKMIARVVQFKHFNRGDLVVREGDNGDGTYFIWDGEAEVCGPYNEEEESRSEFCFKRYDHFSCGTVTPVHKADVIALSKLTCLVLPNRYSSLMKPKSIWNVDDTLCSMLEHLLQLEPIDVNTFRGFTLRDAPRFAQVFGGQLVGQALAAASKTVDCLKFVHSLQSCFLLAGDLKVPIVYQVHHLRDGNSFATRRVDAMQNGNIIFTLLASFQKEDQGYEHQEITMPSVPAPEMLLSMEELRESHLTDPRLLRDYRNRVANWPIEILFCEPNNINVKTKTPPSLKYWFRATGILSDDQALHRCVVAYISDISFLQVAINPHLIRGLKIMSLTLDHSMWFHRPFRADEWLLYVMDSPSSSNARGFSLGRIFNRKGELVMSLSQEGLMRTVKTPNPVPISKL</sequence>
<keyword evidence="6" id="KW-0443">Lipid metabolism</keyword>
<dbReference type="CDD" id="cd00038">
    <property type="entry name" value="CAP_ED"/>
    <property type="match status" value="1"/>
</dbReference>
<comment type="similarity">
    <text evidence="3">Belongs to the C/M/P thioester hydrolase family.</text>
</comment>
<dbReference type="PANTHER" id="PTHR11066">
    <property type="entry name" value="ACYL-COA THIOESTERASE"/>
    <property type="match status" value="1"/>
</dbReference>
<evidence type="ECO:0000256" key="1">
    <source>
        <dbReference type="ARBA" id="ARBA00004253"/>
    </source>
</evidence>
<comment type="subcellular location">
    <subcellularLocation>
        <location evidence="1">Peroxisome matrix</location>
    </subcellularLocation>
</comment>
<dbReference type="FunFam" id="2.40.160.210:FF:000003">
    <property type="entry name" value="Acyl-CoA thioesterase II"/>
    <property type="match status" value="1"/>
</dbReference>
<dbReference type="Gene3D" id="2.60.120.10">
    <property type="entry name" value="Jelly Rolls"/>
    <property type="match status" value="1"/>
</dbReference>
<dbReference type="GO" id="GO:0009062">
    <property type="term" value="P:fatty acid catabolic process"/>
    <property type="evidence" value="ECO:0007669"/>
    <property type="project" value="TreeGrafter"/>
</dbReference>
<dbReference type="InterPro" id="IPR000595">
    <property type="entry name" value="cNMP-bd_dom"/>
</dbReference>
<evidence type="ECO:0000313" key="11">
    <source>
        <dbReference type="Proteomes" id="UP000631114"/>
    </source>
</evidence>
<reference evidence="10 11" key="1">
    <citation type="submission" date="2020-10" db="EMBL/GenBank/DDBJ databases">
        <title>The Coptis chinensis genome and diversification of protoberbering-type alkaloids.</title>
        <authorList>
            <person name="Wang B."/>
            <person name="Shu S."/>
            <person name="Song C."/>
            <person name="Liu Y."/>
        </authorList>
    </citation>
    <scope>NUCLEOTIDE SEQUENCE [LARGE SCALE GENOMIC DNA]</scope>
    <source>
        <strain evidence="10">HL-2020</strain>
        <tissue evidence="10">Leaf</tissue>
    </source>
</reference>
<comment type="catalytic activity">
    <reaction evidence="7">
        <text>a fatty acyl-CoA + H2O = a fatty acid + CoA + H(+)</text>
        <dbReference type="Rhea" id="RHEA:16781"/>
        <dbReference type="ChEBI" id="CHEBI:15377"/>
        <dbReference type="ChEBI" id="CHEBI:15378"/>
        <dbReference type="ChEBI" id="CHEBI:28868"/>
        <dbReference type="ChEBI" id="CHEBI:57287"/>
        <dbReference type="ChEBI" id="CHEBI:77636"/>
        <dbReference type="EC" id="3.1.2.20"/>
    </reaction>
</comment>
<evidence type="ECO:0000313" key="10">
    <source>
        <dbReference type="EMBL" id="KAF9617638.1"/>
    </source>
</evidence>